<reference evidence="4" key="5">
    <citation type="journal article" date="2021" name="G3 (Bethesda)">
        <title>Aegilops tauschii genome assembly Aet v5.0 features greater sequence contiguity and improved annotation.</title>
        <authorList>
            <person name="Wang L."/>
            <person name="Zhu T."/>
            <person name="Rodriguez J.C."/>
            <person name="Deal K.R."/>
            <person name="Dubcovsky J."/>
            <person name="McGuire P.E."/>
            <person name="Lux T."/>
            <person name="Spannagl M."/>
            <person name="Mayer K.F.X."/>
            <person name="Baldrich P."/>
            <person name="Meyers B.C."/>
            <person name="Huo N."/>
            <person name="Gu Y.Q."/>
            <person name="Zhou H."/>
            <person name="Devos K.M."/>
            <person name="Bennetzen J.L."/>
            <person name="Unver T."/>
            <person name="Budak H."/>
            <person name="Gulick P.J."/>
            <person name="Galiba G."/>
            <person name="Kalapos B."/>
            <person name="Nelson D.R."/>
            <person name="Li P."/>
            <person name="You F.M."/>
            <person name="Luo M.C."/>
            <person name="Dvorak J."/>
        </authorList>
    </citation>
    <scope>NUCLEOTIDE SEQUENCE [LARGE SCALE GENOMIC DNA]</scope>
    <source>
        <strain evidence="4">cv. AL8/78</strain>
    </source>
</reference>
<dbReference type="Gramene" id="AET5Gv20110600.1">
    <property type="protein sequence ID" value="AET5Gv20110600.1"/>
    <property type="gene ID" value="AET5Gv20110600"/>
</dbReference>
<dbReference type="AlphaFoldDB" id="A0A453JLI1"/>
<reference evidence="5" key="1">
    <citation type="journal article" date="2014" name="Science">
        <title>Ancient hybridizations among the ancestral genomes of bread wheat.</title>
        <authorList>
            <consortium name="International Wheat Genome Sequencing Consortium,"/>
            <person name="Marcussen T."/>
            <person name="Sandve S.R."/>
            <person name="Heier L."/>
            <person name="Spannagl M."/>
            <person name="Pfeifer M."/>
            <person name="Jakobsen K.S."/>
            <person name="Wulff B.B."/>
            <person name="Steuernagel B."/>
            <person name="Mayer K.F."/>
            <person name="Olsen O.A."/>
        </authorList>
    </citation>
    <scope>NUCLEOTIDE SEQUENCE [LARGE SCALE GENOMIC DNA]</scope>
    <source>
        <strain evidence="5">cv. AL8/78</strain>
    </source>
</reference>
<proteinExistence type="predicted"/>
<feature type="domain" description="CCHC-type" evidence="3">
    <location>
        <begin position="525"/>
        <end position="538"/>
    </location>
</feature>
<protein>
    <recommendedName>
        <fullName evidence="3">CCHC-type domain-containing protein</fullName>
    </recommendedName>
</protein>
<sequence>MPQNERPMGFSPPLVPHLSSSHPSRISPPNPSESKSLTLTLTVARRMMEAEGEGEGSRSIMAAAEEEEEEWKLARESKCRFRHCECSWRLFCSPRIPRVAPGRDYSSIPAGADHRPAWSLLIGLKDGAFLRLKRLRVARSGRILGRSDDALEAFHDIKTTSGGTFDASAAMAPDGRSLCILRQEDDGAGEQPHALHLTLQQPQTHTSPDLQLHLPLPEIQAGRSRNCMPISAGGYIWALCPILEYGVKLSLLMRPLHLLPGDGQWEQVGNSCPHKDDKGEYPWLAGGFLQGYAVLPGPLILVSFKQDGLFFTFAPGSRDWTPVLTDETRPPLDYIPILGRAVYMEQDKAIYTLRGNTIYAYKLSYIHQGDGDDQGRVRLRLDPPITIDSVSPFNSCNGCGFLTRLDGRLMCSVWISLASREQLDQCQCDNLHAIVTTFNLHDPAQGGIQVLHSSFRRVDMEPNPEDQEFCFLQEYEDMDSQVLLQHQEGQEEYLTSSQQHVNEPPSNKLDCCRDFIKMEDCPRLCFRCGINGHFARECSLPPHEPLPAMPPRTLVGRASMQHRVPFERRPVATTSINKDLFIICQAGSQLVIYHTGVMDETSLLQGGDDGKPLQTSCYVAPYVGDGDNWHFFLHSASKIHAVSRKKDGMLEFSLNKDRTLAMDRLSVRRLPSADTFVLFITVGGETIALTDTLEVYHQTGFSYGSTFWLRCKADQSHVLERKVMISGYVAVNGDSFIVSDALTGSCLLFDLCAKQWRVVMPWAAFSEDLPRTSPTKCPLNGRCVFVDGFIYTCRDGGLAAYQLFDKDHSVYLSEPIFLRFSWLVDDCVGEDMCLDYAGKDVDSGAILFYVVQLQSGYPPPKHDVQITIVQVKTKATTSNKKREPVGVTPVDCVTRFIHHKEAVDIRCCFAL</sequence>
<evidence type="ECO:0000256" key="2">
    <source>
        <dbReference type="SAM" id="MobiDB-lite"/>
    </source>
</evidence>
<dbReference type="PROSITE" id="PS50158">
    <property type="entry name" value="ZF_CCHC"/>
    <property type="match status" value="1"/>
</dbReference>
<dbReference type="RefSeq" id="XP_020197668.2">
    <property type="nucleotide sequence ID" value="XM_020342079.4"/>
</dbReference>
<evidence type="ECO:0000259" key="3">
    <source>
        <dbReference type="PROSITE" id="PS50158"/>
    </source>
</evidence>
<reference evidence="4" key="3">
    <citation type="journal article" date="2017" name="Nature">
        <title>Genome sequence of the progenitor of the wheat D genome Aegilops tauschii.</title>
        <authorList>
            <person name="Luo M.C."/>
            <person name="Gu Y.Q."/>
            <person name="Puiu D."/>
            <person name="Wang H."/>
            <person name="Twardziok S.O."/>
            <person name="Deal K.R."/>
            <person name="Huo N."/>
            <person name="Zhu T."/>
            <person name="Wang L."/>
            <person name="Wang Y."/>
            <person name="McGuire P.E."/>
            <person name="Liu S."/>
            <person name="Long H."/>
            <person name="Ramasamy R.K."/>
            <person name="Rodriguez J.C."/>
            <person name="Van S.L."/>
            <person name="Yuan L."/>
            <person name="Wang Z."/>
            <person name="Xia Z."/>
            <person name="Xiao L."/>
            <person name="Anderson O.D."/>
            <person name="Ouyang S."/>
            <person name="Liang Y."/>
            <person name="Zimin A.V."/>
            <person name="Pertea G."/>
            <person name="Qi P."/>
            <person name="Bennetzen J.L."/>
            <person name="Dai X."/>
            <person name="Dawson M.W."/>
            <person name="Muller H.G."/>
            <person name="Kugler K."/>
            <person name="Rivarola-Duarte L."/>
            <person name="Spannagl M."/>
            <person name="Mayer K.F.X."/>
            <person name="Lu F.H."/>
            <person name="Bevan M.W."/>
            <person name="Leroy P."/>
            <person name="Li P."/>
            <person name="You F.M."/>
            <person name="Sun Q."/>
            <person name="Liu Z."/>
            <person name="Lyons E."/>
            <person name="Wicker T."/>
            <person name="Salzberg S.L."/>
            <person name="Devos K.M."/>
            <person name="Dvorak J."/>
        </authorList>
    </citation>
    <scope>NUCLEOTIDE SEQUENCE [LARGE SCALE GENOMIC DNA]</scope>
    <source>
        <strain evidence="4">cv. AL8/78</strain>
    </source>
</reference>
<keyword evidence="1" id="KW-0862">Zinc</keyword>
<dbReference type="GO" id="GO:0008270">
    <property type="term" value="F:zinc ion binding"/>
    <property type="evidence" value="ECO:0007669"/>
    <property type="project" value="UniProtKB-KW"/>
</dbReference>
<keyword evidence="1" id="KW-0863">Zinc-finger</keyword>
<name>A0A453JLI1_AEGTS</name>
<dbReference type="EnsemblPlants" id="AET5Gv20110600.1">
    <property type="protein sequence ID" value="AET5Gv20110600.1"/>
    <property type="gene ID" value="AET5Gv20110600"/>
</dbReference>
<dbReference type="KEGG" id="ats:109783473"/>
<dbReference type="Pfam" id="PF00098">
    <property type="entry name" value="zf-CCHC"/>
    <property type="match status" value="1"/>
</dbReference>
<reference evidence="5" key="2">
    <citation type="journal article" date="2017" name="Nat. Plants">
        <title>The Aegilops tauschii genome reveals multiple impacts of transposons.</title>
        <authorList>
            <person name="Zhao G."/>
            <person name="Zou C."/>
            <person name="Li K."/>
            <person name="Wang K."/>
            <person name="Li T."/>
            <person name="Gao L."/>
            <person name="Zhang X."/>
            <person name="Wang H."/>
            <person name="Yang Z."/>
            <person name="Liu X."/>
            <person name="Jiang W."/>
            <person name="Mao L."/>
            <person name="Kong X."/>
            <person name="Jiao Y."/>
            <person name="Jia J."/>
        </authorList>
    </citation>
    <scope>NUCLEOTIDE SEQUENCE [LARGE SCALE GENOMIC DNA]</scope>
    <source>
        <strain evidence="5">cv. AL8/78</strain>
    </source>
</reference>
<reference evidence="4" key="4">
    <citation type="submission" date="2019-03" db="UniProtKB">
        <authorList>
            <consortium name="EnsemblPlants"/>
        </authorList>
    </citation>
    <scope>IDENTIFICATION</scope>
</reference>
<evidence type="ECO:0000256" key="1">
    <source>
        <dbReference type="PROSITE-ProRule" id="PRU00047"/>
    </source>
</evidence>
<dbReference type="GO" id="GO:0003676">
    <property type="term" value="F:nucleic acid binding"/>
    <property type="evidence" value="ECO:0007669"/>
    <property type="project" value="InterPro"/>
</dbReference>
<organism evidence="4 5">
    <name type="scientific">Aegilops tauschii subsp. strangulata</name>
    <name type="common">Goatgrass</name>
    <dbReference type="NCBI Taxonomy" id="200361"/>
    <lineage>
        <taxon>Eukaryota</taxon>
        <taxon>Viridiplantae</taxon>
        <taxon>Streptophyta</taxon>
        <taxon>Embryophyta</taxon>
        <taxon>Tracheophyta</taxon>
        <taxon>Spermatophyta</taxon>
        <taxon>Magnoliopsida</taxon>
        <taxon>Liliopsida</taxon>
        <taxon>Poales</taxon>
        <taxon>Poaceae</taxon>
        <taxon>BOP clade</taxon>
        <taxon>Pooideae</taxon>
        <taxon>Triticodae</taxon>
        <taxon>Triticeae</taxon>
        <taxon>Triticinae</taxon>
        <taxon>Aegilops</taxon>
    </lineage>
</organism>
<dbReference type="OMA" id="FRCGING"/>
<keyword evidence="1" id="KW-0479">Metal-binding</keyword>
<dbReference type="GeneID" id="109783473"/>
<feature type="region of interest" description="Disordered" evidence="2">
    <location>
        <begin position="1"/>
        <end position="37"/>
    </location>
</feature>
<dbReference type="InterPro" id="IPR001878">
    <property type="entry name" value="Znf_CCHC"/>
</dbReference>
<dbReference type="Proteomes" id="UP000015105">
    <property type="component" value="Chromosome 5D"/>
</dbReference>
<keyword evidence="5" id="KW-1185">Reference proteome</keyword>
<accession>A0A453JLI1</accession>
<evidence type="ECO:0000313" key="5">
    <source>
        <dbReference type="Proteomes" id="UP000015105"/>
    </source>
</evidence>
<evidence type="ECO:0000313" key="4">
    <source>
        <dbReference type="EnsemblPlants" id="AET5Gv20110600.1"/>
    </source>
</evidence>
<dbReference type="OrthoDB" id="661607at2759"/>